<feature type="region of interest" description="Disordered" evidence="1">
    <location>
        <begin position="300"/>
        <end position="391"/>
    </location>
</feature>
<sequence length="804" mass="86699">MQAFTNSYNRKDAKDAQDWEIVPTDCSWRMPYKAGLWTFSGHEDPAGGGKSPSRQFRGSMFQRSFPLRPTALKGRLSSKDARCDSDTSLNLELAGIQGALVSLVSYERAVGFQYEAFPNIEPRELDTFAPLDLSNRGLDEDVTQIHKEQWNELLEDLMRTPLAETPETDDSSDMDGADILHYSTSTLSSMDLSSSEGSIESLGMPATPKAKSHHRVEIKSGSPTGSIIGGSDYHTLSPGRLLNASASSFIPGFSSHFTINEEPLQFPSLQDAPTLSTNPKSPSFTNFSFPTLNPSSSLTASVQAAKSKKDSQGLFMEDNGSTTPALLPPFLQEPAQRSSRTRKSRTREIVDRLRSEASPNEESSSASTNLRATVSPNYASYSPSPLPTLEDSDSVIQLRRAVSEDGNVDHQHRPSASTTSFSASVSVSASTSASTSGLSTPDAVEEDDDGWINVARPVSASSAAILAASTSLIHQKEDKSKRTRELFLALTKRRTDSLSSEQWREIVHNAGAKVDSEDVSSLEASISSLPSPPKTPPSKHPELSGWNQGSPPNPGPYMNGWVEHSPIGSPEASLPHTPKSQKEKTPRKDSHHRKKSSAHNFNQVNHTHSHSTTWTRGPSAGPHLPLAHLQHHPHPHVHLQQHPHAHLHVHQHHQHQHVPMGQFPPTSSPVYPTQPMMSHTPSASTTVAPGPYFFPAYQTVGVGMPVGIAVPIGSSLAASPIAYQSAQYGVMQPAHGYPMVAPPVTGVYASSPSTLPGGYSHMRVNQSKPSTLTSINANVTSMPMPVPVGAGYAGMGATRGKGTW</sequence>
<evidence type="ECO:0000313" key="2">
    <source>
        <dbReference type="EMBL" id="KAF9529799.1"/>
    </source>
</evidence>
<feature type="compositionally biased region" description="Polar residues" evidence="1">
    <location>
        <begin position="368"/>
        <end position="383"/>
    </location>
</feature>
<dbReference type="EMBL" id="MU157844">
    <property type="protein sequence ID" value="KAF9529799.1"/>
    <property type="molecule type" value="Genomic_DNA"/>
</dbReference>
<accession>A0A9P6EIX6</accession>
<feature type="region of interest" description="Disordered" evidence="1">
    <location>
        <begin position="204"/>
        <end position="223"/>
    </location>
</feature>
<feature type="compositionally biased region" description="Low complexity" evidence="1">
    <location>
        <begin position="356"/>
        <end position="367"/>
    </location>
</feature>
<dbReference type="AlphaFoldDB" id="A0A9P6EIX6"/>
<keyword evidence="3" id="KW-1185">Reference proteome</keyword>
<dbReference type="OrthoDB" id="2943086at2759"/>
<gene>
    <name evidence="2" type="ORF">CPB83DRAFT_852209</name>
</gene>
<feature type="compositionally biased region" description="Polar residues" evidence="1">
    <location>
        <begin position="598"/>
        <end position="616"/>
    </location>
</feature>
<comment type="caution">
    <text evidence="2">The sequence shown here is derived from an EMBL/GenBank/DDBJ whole genome shotgun (WGS) entry which is preliminary data.</text>
</comment>
<name>A0A9P6EIX6_9AGAR</name>
<evidence type="ECO:0000313" key="3">
    <source>
        <dbReference type="Proteomes" id="UP000807306"/>
    </source>
</evidence>
<feature type="compositionally biased region" description="Low complexity" evidence="1">
    <location>
        <begin position="519"/>
        <end position="529"/>
    </location>
</feature>
<evidence type="ECO:0000256" key="1">
    <source>
        <dbReference type="SAM" id="MobiDB-lite"/>
    </source>
</evidence>
<proteinExistence type="predicted"/>
<feature type="region of interest" description="Disordered" evidence="1">
    <location>
        <begin position="513"/>
        <end position="630"/>
    </location>
</feature>
<dbReference type="Proteomes" id="UP000807306">
    <property type="component" value="Unassembled WGS sequence"/>
</dbReference>
<feature type="region of interest" description="Disordered" evidence="1">
    <location>
        <begin position="404"/>
        <end position="423"/>
    </location>
</feature>
<reference evidence="2" key="1">
    <citation type="submission" date="2020-11" db="EMBL/GenBank/DDBJ databases">
        <authorList>
            <consortium name="DOE Joint Genome Institute"/>
            <person name="Ahrendt S."/>
            <person name="Riley R."/>
            <person name="Andreopoulos W."/>
            <person name="Labutti K."/>
            <person name="Pangilinan J."/>
            <person name="Ruiz-Duenas F.J."/>
            <person name="Barrasa J.M."/>
            <person name="Sanchez-Garcia M."/>
            <person name="Camarero S."/>
            <person name="Miyauchi S."/>
            <person name="Serrano A."/>
            <person name="Linde D."/>
            <person name="Babiker R."/>
            <person name="Drula E."/>
            <person name="Ayuso-Fernandez I."/>
            <person name="Pacheco R."/>
            <person name="Padilla G."/>
            <person name="Ferreira P."/>
            <person name="Barriuso J."/>
            <person name="Kellner H."/>
            <person name="Castanera R."/>
            <person name="Alfaro M."/>
            <person name="Ramirez L."/>
            <person name="Pisabarro A.G."/>
            <person name="Kuo A."/>
            <person name="Tritt A."/>
            <person name="Lipzen A."/>
            <person name="He G."/>
            <person name="Yan M."/>
            <person name="Ng V."/>
            <person name="Cullen D."/>
            <person name="Martin F."/>
            <person name="Rosso M.-N."/>
            <person name="Henrissat B."/>
            <person name="Hibbett D."/>
            <person name="Martinez A.T."/>
            <person name="Grigoriev I.V."/>
        </authorList>
    </citation>
    <scope>NUCLEOTIDE SEQUENCE</scope>
    <source>
        <strain evidence="2">CBS 506.95</strain>
    </source>
</reference>
<organism evidence="2 3">
    <name type="scientific">Crepidotus variabilis</name>
    <dbReference type="NCBI Taxonomy" id="179855"/>
    <lineage>
        <taxon>Eukaryota</taxon>
        <taxon>Fungi</taxon>
        <taxon>Dikarya</taxon>
        <taxon>Basidiomycota</taxon>
        <taxon>Agaricomycotina</taxon>
        <taxon>Agaricomycetes</taxon>
        <taxon>Agaricomycetidae</taxon>
        <taxon>Agaricales</taxon>
        <taxon>Agaricineae</taxon>
        <taxon>Crepidotaceae</taxon>
        <taxon>Crepidotus</taxon>
    </lineage>
</organism>
<protein>
    <submittedName>
        <fullName evidence="2">Uncharacterized protein</fullName>
    </submittedName>
</protein>
<feature type="region of interest" description="Disordered" evidence="1">
    <location>
        <begin position="268"/>
        <end position="288"/>
    </location>
</feature>
<feature type="compositionally biased region" description="Basic and acidic residues" evidence="1">
    <location>
        <begin position="346"/>
        <end position="355"/>
    </location>
</feature>